<sequence length="149" mass="17572">MKKEGIGLELWSLNNLIRRYFESCSHKKEIERITGNNGWIIGYLADHADQEIYQKDIEDYFTITRSTASKGLSLMEQKGLIQRQTVTQDARLKKIVLTEKARQISKIMQEDGEKMERTLIRGFTEEEKIQLFSYLKRMKDNISNQQENH</sequence>
<name>A0ACD1AH77_9FIRM</name>
<dbReference type="EMBL" id="CP042469">
    <property type="protein sequence ID" value="QOX65890.1"/>
    <property type="molecule type" value="Genomic_DNA"/>
</dbReference>
<dbReference type="Proteomes" id="UP000594014">
    <property type="component" value="Chromosome"/>
</dbReference>
<evidence type="ECO:0000313" key="1">
    <source>
        <dbReference type="EMBL" id="QOX65890.1"/>
    </source>
</evidence>
<gene>
    <name evidence="1" type="ORF">FRZ06_09705</name>
</gene>
<protein>
    <submittedName>
        <fullName evidence="1">MarR family transcriptional regulator</fullName>
    </submittedName>
</protein>
<keyword evidence="2" id="KW-1185">Reference proteome</keyword>
<proteinExistence type="predicted"/>
<evidence type="ECO:0000313" key="2">
    <source>
        <dbReference type="Proteomes" id="UP000594014"/>
    </source>
</evidence>
<organism evidence="1 2">
    <name type="scientific">Anoxybacterium hadale</name>
    <dbReference type="NCBI Taxonomy" id="3408580"/>
    <lineage>
        <taxon>Bacteria</taxon>
        <taxon>Bacillati</taxon>
        <taxon>Bacillota</taxon>
        <taxon>Clostridia</taxon>
        <taxon>Peptostreptococcales</taxon>
        <taxon>Anaerovoracaceae</taxon>
        <taxon>Anoxybacterium</taxon>
    </lineage>
</organism>
<reference evidence="1" key="1">
    <citation type="submission" date="2019-08" db="EMBL/GenBank/DDBJ databases">
        <title>Genome sequence of Clostridiales bacterium MT110.</title>
        <authorList>
            <person name="Cao J."/>
        </authorList>
    </citation>
    <scope>NUCLEOTIDE SEQUENCE</scope>
    <source>
        <strain evidence="1">MT110</strain>
    </source>
</reference>
<accession>A0ACD1AH77</accession>